<sequence length="1207" mass="135884">MKIRDLFAYNVTRDIPPVVYFHEQSPKKLEAEVSEYIITGGYPEGDPRARRVKAGIHEQFVHLLRNVVHELGKKNGPELPASWISGFYGSGKSSFAKLLGLALDGVVLPDGTPLSTALLARDDSPKRAELSQAWQELSKRIQPIAVVFDIGGVARDNEHIHAAVQRQVQVRLEYCPKSNLVAEHELKLERDGEWDRFLVLAEKTLGKPWSVAMKDEQAEDHFSHVLHVMNPDRYREPTAWIDSRAGARTGAGTSVREVVEAIEAMLAIRQPEKTLFFVVDEVSQYVHQDESRMLKLQSFVSELGQRLKGRVWLFATGQQKLEDQGESNNIGKLKDRFPPSLRVHLGTTNIRDVVHKRLLKKKSEMEGGLRALFHKHRGDLKLYGYGCEDITEDDFVEVYPMLPGHVDLLMQITSNLRTRSTRVQGDDHAIRGLLQLLGELFREQKLADGEVGSLVTLDAIFEVQHSALDADVQTTLARIMNHPEVRDDVFAQRAAKAVALLELIQEQVPTMPALVAQCLYARLGEGSQVQAVTDALEKLRQQSLLSYSEKQGYKIQSSAGQEWQREREEFGVTQEQISKIVQDALKVLVGSMQERPRWHGRTFPWSLWFSDGRQAIDVKLQDPREESTVAVDFRFLGKKEDRASAGWVQKSDQEQLRNRILWVVGESGAIEDAARQLGRSERMVERNRNRRESLTREKQRLLIEEEARCEELAKRVSKAVDEAFLEGAAFFRGQQLRPRDLGSSFAATLSALATRVLPDLYPHFTEIAISPSELNQLLEKELAGPSTKFMEGGLGILSLDAGKYVATCGGLYPTRILQEIQQSGGIAGQNLIGMFVSPPYGYAPDLVKACCAGLLRGKKIRVRPDHGDDITSYQDPGVRDLFAKDRDFRRADFFPAKEGEVTQRDRIAIRKFFETYLKVDLEPEDEPIADAAFLHFPGQRERLRELEAKFNELPGRPPLPTALQKLGRALEDCCRSRQVQKTVLEVKRNLDALRDGIEQLGVCSSELTSHALALLGSAVHTRDHQLAQLRQAEALGGLEEDANAITNQLAAERPWRDVHAIEPAIGRVRERYVVSRRALLNKENAEAEAARSRVKTQPGFALLDADQGHRVLRPIAEALVDTTAEAVAPTLAEVRDRFASRIGPAEEEAMDRLDDERSKRDEKPVVKVDAQIRGREISSREQLRAIFRELEERIGPQLDQGIRIRIV</sequence>
<dbReference type="RefSeq" id="WP_136971445.1">
    <property type="nucleotide sequence ID" value="NZ_JARZHI010000049.1"/>
</dbReference>
<protein>
    <submittedName>
        <fullName evidence="3">BREX system P-loop protein BrxC</fullName>
    </submittedName>
</protein>
<evidence type="ECO:0000256" key="2">
    <source>
        <dbReference type="SAM" id="MobiDB-lite"/>
    </source>
</evidence>
<evidence type="ECO:0000256" key="1">
    <source>
        <dbReference type="SAM" id="Coils"/>
    </source>
</evidence>
<feature type="compositionally biased region" description="Basic and acidic residues" evidence="2">
    <location>
        <begin position="1150"/>
        <end position="1165"/>
    </location>
</feature>
<evidence type="ECO:0000313" key="4">
    <source>
        <dbReference type="Proteomes" id="UP001160301"/>
    </source>
</evidence>
<dbReference type="EMBL" id="JARZHI010000049">
    <property type="protein sequence ID" value="MDI1434929.1"/>
    <property type="molecule type" value="Genomic_DNA"/>
</dbReference>
<dbReference type="NCBIfam" id="NF033441">
    <property type="entry name" value="BREX_BrxC"/>
    <property type="match status" value="1"/>
</dbReference>
<evidence type="ECO:0000313" key="3">
    <source>
        <dbReference type="EMBL" id="MDI1434929.1"/>
    </source>
</evidence>
<keyword evidence="1" id="KW-0175">Coiled coil</keyword>
<reference evidence="3 4" key="1">
    <citation type="submission" date="2023-04" db="EMBL/GenBank/DDBJ databases">
        <title>The genome sequence of Polyangium sorediatum DSM14670.</title>
        <authorList>
            <person name="Zhang X."/>
        </authorList>
    </citation>
    <scope>NUCLEOTIDE SEQUENCE [LARGE SCALE GENOMIC DNA]</scope>
    <source>
        <strain evidence="3 4">DSM 14670</strain>
    </source>
</reference>
<accession>A0ABT6P2V4</accession>
<feature type="region of interest" description="Disordered" evidence="2">
    <location>
        <begin position="1145"/>
        <end position="1165"/>
    </location>
</feature>
<dbReference type="Proteomes" id="UP001160301">
    <property type="component" value="Unassembled WGS sequence"/>
</dbReference>
<comment type="caution">
    <text evidence="3">The sequence shown here is derived from an EMBL/GenBank/DDBJ whole genome shotgun (WGS) entry which is preliminary data.</text>
</comment>
<organism evidence="3 4">
    <name type="scientific">Polyangium sorediatum</name>
    <dbReference type="NCBI Taxonomy" id="889274"/>
    <lineage>
        <taxon>Bacteria</taxon>
        <taxon>Pseudomonadati</taxon>
        <taxon>Myxococcota</taxon>
        <taxon>Polyangia</taxon>
        <taxon>Polyangiales</taxon>
        <taxon>Polyangiaceae</taxon>
        <taxon>Polyangium</taxon>
    </lineage>
</organism>
<gene>
    <name evidence="3" type="primary">brxC</name>
    <name evidence="3" type="ORF">QHF89_35835</name>
</gene>
<proteinExistence type="predicted"/>
<feature type="coiled-coil region" evidence="1">
    <location>
        <begin position="677"/>
        <end position="722"/>
    </location>
</feature>
<dbReference type="InterPro" id="IPR047679">
    <property type="entry name" value="BREX_BrxC"/>
</dbReference>
<name>A0ABT6P2V4_9BACT</name>
<keyword evidence="4" id="KW-1185">Reference proteome</keyword>